<dbReference type="InterPro" id="IPR027443">
    <property type="entry name" value="IPNS-like_sf"/>
</dbReference>
<feature type="domain" description="Fe2OG dioxygenase" evidence="6">
    <location>
        <begin position="190"/>
        <end position="290"/>
    </location>
</feature>
<organism evidence="7 8">
    <name type="scientific">Cannabis sativa</name>
    <name type="common">Hemp</name>
    <name type="synonym">Marijuana</name>
    <dbReference type="NCBI Taxonomy" id="3483"/>
    <lineage>
        <taxon>Eukaryota</taxon>
        <taxon>Viridiplantae</taxon>
        <taxon>Streptophyta</taxon>
        <taxon>Embryophyta</taxon>
        <taxon>Tracheophyta</taxon>
        <taxon>Spermatophyta</taxon>
        <taxon>Magnoliopsida</taxon>
        <taxon>eudicotyledons</taxon>
        <taxon>Gunneridae</taxon>
        <taxon>Pentapetalae</taxon>
        <taxon>rosids</taxon>
        <taxon>fabids</taxon>
        <taxon>Rosales</taxon>
        <taxon>Cannabaceae</taxon>
        <taxon>Cannabis</taxon>
    </lineage>
</organism>
<dbReference type="Proteomes" id="UP000583929">
    <property type="component" value="Unassembled WGS sequence"/>
</dbReference>
<evidence type="ECO:0000313" key="7">
    <source>
        <dbReference type="EMBL" id="KAF4385939.1"/>
    </source>
</evidence>
<dbReference type="Gene3D" id="2.60.120.330">
    <property type="entry name" value="B-lactam Antibiotic, Isopenicillin N Synthase, Chain"/>
    <property type="match status" value="3"/>
</dbReference>
<dbReference type="InterPro" id="IPR026992">
    <property type="entry name" value="DIOX_N"/>
</dbReference>
<name>A0A7J6GV53_CANSA</name>
<keyword evidence="8" id="KW-1185">Reference proteome</keyword>
<evidence type="ECO:0000256" key="4">
    <source>
        <dbReference type="ARBA" id="ARBA00023002"/>
    </source>
</evidence>
<dbReference type="Pfam" id="PF14226">
    <property type="entry name" value="DIOX_N"/>
    <property type="match status" value="3"/>
</dbReference>
<accession>A0A7J6GV53</accession>
<protein>
    <recommendedName>
        <fullName evidence="6">Fe2OG dioxygenase domain-containing protein</fullName>
    </recommendedName>
</protein>
<keyword evidence="3" id="KW-0847">Vitamin C</keyword>
<keyword evidence="2" id="KW-0479">Metal-binding</keyword>
<feature type="domain" description="Fe2OG dioxygenase" evidence="6">
    <location>
        <begin position="540"/>
        <end position="632"/>
    </location>
</feature>
<dbReference type="SUPFAM" id="SSF51197">
    <property type="entry name" value="Clavaminate synthase-like"/>
    <property type="match status" value="3"/>
</dbReference>
<evidence type="ECO:0000256" key="3">
    <source>
        <dbReference type="ARBA" id="ARBA00022896"/>
    </source>
</evidence>
<proteinExistence type="inferred from homology"/>
<dbReference type="EMBL" id="JAATIQ010000084">
    <property type="protein sequence ID" value="KAF4385939.1"/>
    <property type="molecule type" value="Genomic_DNA"/>
</dbReference>
<dbReference type="FunFam" id="2.60.120.330:FF:000001">
    <property type="entry name" value="Protein SRG1"/>
    <property type="match status" value="2"/>
</dbReference>
<keyword evidence="5" id="KW-0408">Iron</keyword>
<dbReference type="InterPro" id="IPR044861">
    <property type="entry name" value="IPNS-like_FE2OG_OXY"/>
</dbReference>
<evidence type="ECO:0000256" key="5">
    <source>
        <dbReference type="ARBA" id="ARBA00023004"/>
    </source>
</evidence>
<dbReference type="GO" id="GO:0031418">
    <property type="term" value="F:L-ascorbic acid binding"/>
    <property type="evidence" value="ECO:0007669"/>
    <property type="project" value="UniProtKB-KW"/>
</dbReference>
<evidence type="ECO:0000259" key="6">
    <source>
        <dbReference type="PROSITE" id="PS51471"/>
    </source>
</evidence>
<dbReference type="Pfam" id="PF03171">
    <property type="entry name" value="2OG-FeII_Oxy"/>
    <property type="match status" value="3"/>
</dbReference>
<dbReference type="InterPro" id="IPR050295">
    <property type="entry name" value="Plant_2OG-oxidoreductases"/>
</dbReference>
<gene>
    <name evidence="7" type="ORF">G4B88_031074</name>
</gene>
<sequence>MEVDPAVESEPEIVNFGKSIIVPSVQELAKLPLLHLPPRYCHCFQQSPINSNDPLSIPSIPIIDLHRLGTTEFTDSEVQRLHSACREWGFFQVINHGISTSLLDKFRTEVENFFKLPYEEKKRLWQHPDNHEGFGQLFVVSEEQKLDWSDIDTMEAYSMEVKKLAMVILDHMAKALKMDGEEMRDLFGEGVQSIRMNYYPPCPEPDLAIGFTPHSDADALTILFQLNDTEGLQIRKDGNWVSVTPLPNALVVNIGDVMEIVSNGTYKSIEHRATVNSSKERLSVATFYSSKLDSELGPALSIIGPENPAIFRRVPIENYFKEFFARKLSEINKLGSSIPVPLVQELAKEIGNNKNKVVPLRYLHPNQDSIIYNNTTFSSSSSNIPIIHFNKLVSSDKSTMESELQKLHLASKDWGFFQLVDHGVSPLLVENVKKMVEEFFNMGIDEKNKFRQQIGDLEGLGQAFVVSEDQKLDWADMFFLVTLPKHLRKPHLLPKLPLPFRETIEAYSIELENIAKKVLDLMGKALGMKPNEMSELFGEGWQTMRMNYYPPCPQPELVIGLNAHSDSIGLTILLQINEMEGLQIKKDGIWIPIKPLPNAFIIMTNGVYRSIEHRATVNAEKERLSIGTFYGPSLYGDIGPAPTLVTPKTPAQFKTIRVEDYLRKFFARELHENKSEEIKLGGSLPVPLVQELAKEIYNNNKKIVPQRYQRPDQDHAIVINTSSSSNNIPIIHFNNLFSSHEFTMESELQKLHLASKHWGFFQLVDHGVSPLLMENVKSRIKEFFNMPIEEKNKFRQQSGELEGLGQAFVVCEEQKLDWADMFYIVTQPNHLRKSHLLPKLPLPFRETLEAYSTELENVAKKVFDFMGKALGMEPNEMNEVLGEGWQSMRMNYYPPCPQSELVIGLNPHSDPVGLTILLQINETEGLQIKKDGVWIPIKPLPNAFIVNIGDMIEIITNGIYRSIEHRATVNAEKERLSIATFYGPSLYGDLGPTPSLVTPKTPVQFKRVNVVDYFKGVFARELRGKSYIDLMRVDSREEGKNDLV</sequence>
<evidence type="ECO:0000313" key="8">
    <source>
        <dbReference type="Proteomes" id="UP000583929"/>
    </source>
</evidence>
<dbReference type="GO" id="GO:0046872">
    <property type="term" value="F:metal ion binding"/>
    <property type="evidence" value="ECO:0007669"/>
    <property type="project" value="UniProtKB-KW"/>
</dbReference>
<dbReference type="PROSITE" id="PS51471">
    <property type="entry name" value="FE2OG_OXY"/>
    <property type="match status" value="3"/>
</dbReference>
<feature type="domain" description="Fe2OG dioxygenase" evidence="6">
    <location>
        <begin position="884"/>
        <end position="984"/>
    </location>
</feature>
<evidence type="ECO:0000256" key="1">
    <source>
        <dbReference type="ARBA" id="ARBA00008056"/>
    </source>
</evidence>
<dbReference type="PANTHER" id="PTHR47991">
    <property type="entry name" value="OXOGLUTARATE/IRON-DEPENDENT DIOXYGENASE"/>
    <property type="match status" value="1"/>
</dbReference>
<evidence type="ECO:0000256" key="2">
    <source>
        <dbReference type="ARBA" id="ARBA00022723"/>
    </source>
</evidence>
<dbReference type="AlphaFoldDB" id="A0A7J6GV53"/>
<reference evidence="7 8" key="1">
    <citation type="journal article" date="2020" name="bioRxiv">
        <title>Sequence and annotation of 42 cannabis genomes reveals extensive copy number variation in cannabinoid synthesis and pathogen resistance genes.</title>
        <authorList>
            <person name="Mckernan K.J."/>
            <person name="Helbert Y."/>
            <person name="Kane L.T."/>
            <person name="Ebling H."/>
            <person name="Zhang L."/>
            <person name="Liu B."/>
            <person name="Eaton Z."/>
            <person name="Mclaughlin S."/>
            <person name="Kingan S."/>
            <person name="Baybayan P."/>
            <person name="Concepcion G."/>
            <person name="Jordan M."/>
            <person name="Riva A."/>
            <person name="Barbazuk W."/>
            <person name="Harkins T."/>
        </authorList>
    </citation>
    <scope>NUCLEOTIDE SEQUENCE [LARGE SCALE GENOMIC DNA]</scope>
    <source>
        <strain evidence="8">cv. Jamaican Lion 4</strain>
        <tissue evidence="7">Leaf</tissue>
    </source>
</reference>
<dbReference type="GO" id="GO:0016491">
    <property type="term" value="F:oxidoreductase activity"/>
    <property type="evidence" value="ECO:0007669"/>
    <property type="project" value="UniProtKB-KW"/>
</dbReference>
<comment type="similarity">
    <text evidence="1">Belongs to the iron/ascorbate-dependent oxidoreductase family.</text>
</comment>
<comment type="caution">
    <text evidence="7">The sequence shown here is derived from an EMBL/GenBank/DDBJ whole genome shotgun (WGS) entry which is preliminary data.</text>
</comment>
<dbReference type="InterPro" id="IPR005123">
    <property type="entry name" value="Oxoglu/Fe-dep_dioxygenase_dom"/>
</dbReference>
<keyword evidence="4" id="KW-0560">Oxidoreductase</keyword>